<comment type="caution">
    <text evidence="1">The sequence shown here is derived from an EMBL/GenBank/DDBJ whole genome shotgun (WGS) entry which is preliminary data.</text>
</comment>
<protein>
    <submittedName>
        <fullName evidence="1">Uncharacterized protein</fullName>
    </submittedName>
</protein>
<evidence type="ECO:0000313" key="1">
    <source>
        <dbReference type="EMBL" id="KAK7061139.1"/>
    </source>
</evidence>
<accession>A0AAN8WIT4</accession>
<dbReference type="Proteomes" id="UP001381693">
    <property type="component" value="Unassembled WGS sequence"/>
</dbReference>
<reference evidence="1 2" key="1">
    <citation type="submission" date="2023-11" db="EMBL/GenBank/DDBJ databases">
        <title>Halocaridina rubra genome assembly.</title>
        <authorList>
            <person name="Smith C."/>
        </authorList>
    </citation>
    <scope>NUCLEOTIDE SEQUENCE [LARGE SCALE GENOMIC DNA]</scope>
    <source>
        <strain evidence="1">EP-1</strain>
        <tissue evidence="1">Whole</tissue>
    </source>
</reference>
<dbReference type="Gene3D" id="1.20.190.10">
    <property type="entry name" value="Pesticidal crystal protein, N-terminal domain"/>
    <property type="match status" value="1"/>
</dbReference>
<dbReference type="SUPFAM" id="SSF56849">
    <property type="entry name" value="delta-Endotoxin (insectocide), N-terminal domain"/>
    <property type="match status" value="1"/>
</dbReference>
<dbReference type="AlphaFoldDB" id="A0AAN8WIT4"/>
<gene>
    <name evidence="1" type="ORF">SK128_026713</name>
</gene>
<keyword evidence="2" id="KW-1185">Reference proteome</keyword>
<proteinExistence type="predicted"/>
<dbReference type="GO" id="GO:0090729">
    <property type="term" value="F:toxin activity"/>
    <property type="evidence" value="ECO:0007669"/>
    <property type="project" value="InterPro"/>
</dbReference>
<sequence length="289" mass="32893">MATSGNSSEKDRSEIVIDGRQNTIALSIAHLLIGLFPNDTVRDLLNAILDALTQPEFDYWGEVKDEVMLLVGQYINEHNINQVEVYQEDLQTLMRRYNDAPVDSDGTYPDKNQQAAALSTSIITHRYLIEAAVLPQSMILHFEDISSIHIVVLKDAAETYSFEGYPPSQWWVDLDKQLEHYIAYAEYLEESLRTWRISVLTCETYTSGNYVVFMARDGVTGEESECRELEGTTGCENHCANFVTHKSIEVEKFLLVKTMDVISAWKELKQQTEEIIGSASGFYDPRNEK</sequence>
<dbReference type="EMBL" id="JAXCGZ010021031">
    <property type="protein sequence ID" value="KAK7061139.1"/>
    <property type="molecule type" value="Genomic_DNA"/>
</dbReference>
<organism evidence="1 2">
    <name type="scientific">Halocaridina rubra</name>
    <name type="common">Hawaiian red shrimp</name>
    <dbReference type="NCBI Taxonomy" id="373956"/>
    <lineage>
        <taxon>Eukaryota</taxon>
        <taxon>Metazoa</taxon>
        <taxon>Ecdysozoa</taxon>
        <taxon>Arthropoda</taxon>
        <taxon>Crustacea</taxon>
        <taxon>Multicrustacea</taxon>
        <taxon>Malacostraca</taxon>
        <taxon>Eumalacostraca</taxon>
        <taxon>Eucarida</taxon>
        <taxon>Decapoda</taxon>
        <taxon>Pleocyemata</taxon>
        <taxon>Caridea</taxon>
        <taxon>Atyoidea</taxon>
        <taxon>Atyidae</taxon>
        <taxon>Halocaridina</taxon>
    </lineage>
</organism>
<name>A0AAN8WIT4_HALRR</name>
<evidence type="ECO:0000313" key="2">
    <source>
        <dbReference type="Proteomes" id="UP001381693"/>
    </source>
</evidence>
<dbReference type="InterPro" id="IPR036716">
    <property type="entry name" value="Pest_crys_N_sf"/>
</dbReference>